<comment type="caution">
    <text evidence="1">The sequence shown here is derived from an EMBL/GenBank/DDBJ whole genome shotgun (WGS) entry which is preliminary data.</text>
</comment>
<evidence type="ECO:0000313" key="2">
    <source>
        <dbReference type="Proteomes" id="UP001524435"/>
    </source>
</evidence>
<dbReference type="RefSeq" id="WP_102268159.1">
    <property type="nucleotide sequence ID" value="NZ_CALVCM010000002.1"/>
</dbReference>
<evidence type="ECO:0000313" key="1">
    <source>
        <dbReference type="EMBL" id="MCQ5121580.1"/>
    </source>
</evidence>
<sequence>MKVHHIPSSQIIFTKCAYPTALAESMERIGIVFPLRLRWQNDSYVCLDGHKRLSVLAALKKETEVPALIENDGSMRTQGSWHLMNHH</sequence>
<gene>
    <name evidence="1" type="ORF">NE663_04815</name>
</gene>
<reference evidence="1 2" key="1">
    <citation type="submission" date="2022-06" db="EMBL/GenBank/DDBJ databases">
        <title>Isolation of gut microbiota from human fecal samples.</title>
        <authorList>
            <person name="Pamer E.G."/>
            <person name="Barat B."/>
            <person name="Waligurski E."/>
            <person name="Medina S."/>
            <person name="Paddock L."/>
            <person name="Mostad J."/>
        </authorList>
    </citation>
    <scope>NUCLEOTIDE SEQUENCE [LARGE SCALE GENOMIC DNA]</scope>
    <source>
        <strain evidence="1 2">DFI.6.1</strain>
    </source>
</reference>
<evidence type="ECO:0008006" key="3">
    <source>
        <dbReference type="Google" id="ProtNLM"/>
    </source>
</evidence>
<proteinExistence type="predicted"/>
<dbReference type="SUPFAM" id="SSF110849">
    <property type="entry name" value="ParB/Sulfiredoxin"/>
    <property type="match status" value="1"/>
</dbReference>
<organism evidence="1 2">
    <name type="scientific">Massilicoli timonensis</name>
    <dbReference type="NCBI Taxonomy" id="2015901"/>
    <lineage>
        <taxon>Bacteria</taxon>
        <taxon>Bacillati</taxon>
        <taxon>Bacillota</taxon>
        <taxon>Erysipelotrichia</taxon>
        <taxon>Erysipelotrichales</taxon>
        <taxon>Erysipelotrichaceae</taxon>
        <taxon>Massilicoli</taxon>
    </lineage>
</organism>
<protein>
    <recommendedName>
        <fullName evidence="3">ParB/Sulfiredoxin domain-containing protein</fullName>
    </recommendedName>
</protein>
<dbReference type="Proteomes" id="UP001524435">
    <property type="component" value="Unassembled WGS sequence"/>
</dbReference>
<dbReference type="InterPro" id="IPR036086">
    <property type="entry name" value="ParB/Sulfiredoxin_sf"/>
</dbReference>
<dbReference type="EMBL" id="JANGCH010000005">
    <property type="protein sequence ID" value="MCQ5121580.1"/>
    <property type="molecule type" value="Genomic_DNA"/>
</dbReference>
<dbReference type="Gene3D" id="3.90.1530.30">
    <property type="match status" value="1"/>
</dbReference>
<name>A0ABT1SK38_9FIRM</name>
<keyword evidence="2" id="KW-1185">Reference proteome</keyword>
<accession>A0ABT1SK38</accession>